<accession>A0AAD9U861</accession>
<proteinExistence type="predicted"/>
<sequence length="150" mass="17228">MLCGSAVETLRHAIFCCKEVRRIWYGSRFGKMLANFRSLRVIDVCIGMSVQMNLEDFGEVCMLAWVNWENRNSLMNCGTVRDPDRVVNWALNLLTEFRNTRSVLLSSSPAAPDRPLHDCIARPHSLLKLKYKNSHSKEFSGLRNWGCYQG</sequence>
<dbReference type="EMBL" id="JANJYI010000005">
    <property type="protein sequence ID" value="KAK2649371.1"/>
    <property type="molecule type" value="Genomic_DNA"/>
</dbReference>
<organism evidence="1 2">
    <name type="scientific">Dipteronia dyeriana</name>
    <dbReference type="NCBI Taxonomy" id="168575"/>
    <lineage>
        <taxon>Eukaryota</taxon>
        <taxon>Viridiplantae</taxon>
        <taxon>Streptophyta</taxon>
        <taxon>Embryophyta</taxon>
        <taxon>Tracheophyta</taxon>
        <taxon>Spermatophyta</taxon>
        <taxon>Magnoliopsida</taxon>
        <taxon>eudicotyledons</taxon>
        <taxon>Gunneridae</taxon>
        <taxon>Pentapetalae</taxon>
        <taxon>rosids</taxon>
        <taxon>malvids</taxon>
        <taxon>Sapindales</taxon>
        <taxon>Sapindaceae</taxon>
        <taxon>Hippocastanoideae</taxon>
        <taxon>Acereae</taxon>
        <taxon>Dipteronia</taxon>
    </lineage>
</organism>
<gene>
    <name evidence="1" type="ORF">Ddye_016860</name>
</gene>
<reference evidence="1" key="1">
    <citation type="journal article" date="2023" name="Plant J.">
        <title>Genome sequences and population genomics provide insights into the demographic history, inbreeding, and mutation load of two 'living fossil' tree species of Dipteronia.</title>
        <authorList>
            <person name="Feng Y."/>
            <person name="Comes H.P."/>
            <person name="Chen J."/>
            <person name="Zhu S."/>
            <person name="Lu R."/>
            <person name="Zhang X."/>
            <person name="Li P."/>
            <person name="Qiu J."/>
            <person name="Olsen K.M."/>
            <person name="Qiu Y."/>
        </authorList>
    </citation>
    <scope>NUCLEOTIDE SEQUENCE</scope>
    <source>
        <strain evidence="1">KIB01</strain>
    </source>
</reference>
<dbReference type="AlphaFoldDB" id="A0AAD9U861"/>
<dbReference type="Proteomes" id="UP001280121">
    <property type="component" value="Unassembled WGS sequence"/>
</dbReference>
<evidence type="ECO:0000313" key="1">
    <source>
        <dbReference type="EMBL" id="KAK2649371.1"/>
    </source>
</evidence>
<name>A0AAD9U861_9ROSI</name>
<evidence type="ECO:0008006" key="3">
    <source>
        <dbReference type="Google" id="ProtNLM"/>
    </source>
</evidence>
<evidence type="ECO:0000313" key="2">
    <source>
        <dbReference type="Proteomes" id="UP001280121"/>
    </source>
</evidence>
<keyword evidence="2" id="KW-1185">Reference proteome</keyword>
<comment type="caution">
    <text evidence="1">The sequence shown here is derived from an EMBL/GenBank/DDBJ whole genome shotgun (WGS) entry which is preliminary data.</text>
</comment>
<protein>
    <recommendedName>
        <fullName evidence="3">Reverse transcriptase zinc-binding domain-containing protein</fullName>
    </recommendedName>
</protein>